<feature type="region of interest" description="Disordered" evidence="1">
    <location>
        <begin position="1"/>
        <end position="22"/>
    </location>
</feature>
<evidence type="ECO:0008006" key="4">
    <source>
        <dbReference type="Google" id="ProtNLM"/>
    </source>
</evidence>
<evidence type="ECO:0000256" key="1">
    <source>
        <dbReference type="SAM" id="MobiDB-lite"/>
    </source>
</evidence>
<organism evidence="2 3">
    <name type="scientific">Asaia lannensis NBRC 102526</name>
    <dbReference type="NCBI Taxonomy" id="1307926"/>
    <lineage>
        <taxon>Bacteria</taxon>
        <taxon>Pseudomonadati</taxon>
        <taxon>Pseudomonadota</taxon>
        <taxon>Alphaproteobacteria</taxon>
        <taxon>Acetobacterales</taxon>
        <taxon>Acetobacteraceae</taxon>
        <taxon>Asaia</taxon>
    </lineage>
</organism>
<reference evidence="2 3" key="1">
    <citation type="submission" date="2022-06" db="EMBL/GenBank/DDBJ databases">
        <title>Whole-genome of Asaia lannensis strain LMG 27011T.</title>
        <authorList>
            <person name="Sombolestani A."/>
        </authorList>
    </citation>
    <scope>NUCLEOTIDE SEQUENCE [LARGE SCALE GENOMIC DNA]</scope>
    <source>
        <strain evidence="2 3">NBRC 102526</strain>
    </source>
</reference>
<gene>
    <name evidence="2" type="ORF">NF685_03340</name>
</gene>
<keyword evidence="3" id="KW-1185">Reference proteome</keyword>
<proteinExistence type="predicted"/>
<dbReference type="EMBL" id="JAMXQU010000002">
    <property type="protein sequence ID" value="MCO6159063.1"/>
    <property type="molecule type" value="Genomic_DNA"/>
</dbReference>
<sequence length="113" mass="12375">MAQPPNSPSANDSNPLIDSPKRDARIAAKAKALWEADGKPECGAEAYLENASDIIGMEEHPHAGEIPVKDLPDPQFADVQVENAEIQQNLGEFPERQTDQGDHEHFPEHQPTS</sequence>
<name>A0ABT1CDZ2_9PROT</name>
<evidence type="ECO:0000313" key="2">
    <source>
        <dbReference type="EMBL" id="MCO6159063.1"/>
    </source>
</evidence>
<dbReference type="Proteomes" id="UP001523401">
    <property type="component" value="Unassembled WGS sequence"/>
</dbReference>
<evidence type="ECO:0000313" key="3">
    <source>
        <dbReference type="Proteomes" id="UP001523401"/>
    </source>
</evidence>
<dbReference type="RefSeq" id="WP_252848593.1">
    <property type="nucleotide sequence ID" value="NZ_BAPW01000012.1"/>
</dbReference>
<accession>A0ABT1CDZ2</accession>
<comment type="caution">
    <text evidence="2">The sequence shown here is derived from an EMBL/GenBank/DDBJ whole genome shotgun (WGS) entry which is preliminary data.</text>
</comment>
<feature type="compositionally biased region" description="Basic and acidic residues" evidence="1">
    <location>
        <begin position="93"/>
        <end position="113"/>
    </location>
</feature>
<feature type="region of interest" description="Disordered" evidence="1">
    <location>
        <begin position="88"/>
        <end position="113"/>
    </location>
</feature>
<protein>
    <recommendedName>
        <fullName evidence="4">DUF2934 domain-containing protein</fullName>
    </recommendedName>
</protein>